<dbReference type="Proteomes" id="UP001362100">
    <property type="component" value="Unassembled WGS sequence"/>
</dbReference>
<dbReference type="Pfam" id="PF00389">
    <property type="entry name" value="2-Hacid_dh"/>
    <property type="match status" value="1"/>
</dbReference>
<feature type="active site" evidence="5">
    <location>
        <position position="237"/>
    </location>
</feature>
<dbReference type="InterPro" id="IPR024531">
    <property type="entry name" value="Erythronate-4-P_DHase_dimer"/>
</dbReference>
<dbReference type="InterPro" id="IPR006139">
    <property type="entry name" value="D-isomer_2_OHA_DH_cat_dom"/>
</dbReference>
<dbReference type="HAMAP" id="MF_01825">
    <property type="entry name" value="PdxB"/>
    <property type="match status" value="1"/>
</dbReference>
<dbReference type="Gene3D" id="3.40.50.720">
    <property type="entry name" value="NAD(P)-binding Rossmann-like Domain"/>
    <property type="match status" value="2"/>
</dbReference>
<dbReference type="SUPFAM" id="SSF51735">
    <property type="entry name" value="NAD(P)-binding Rossmann-fold domains"/>
    <property type="match status" value="1"/>
</dbReference>
<dbReference type="InterPro" id="IPR006140">
    <property type="entry name" value="D-isomer_DH_NAD-bd"/>
</dbReference>
<dbReference type="NCBIfam" id="NF011966">
    <property type="entry name" value="PRK15438.1"/>
    <property type="match status" value="1"/>
</dbReference>
<feature type="binding site" evidence="5">
    <location>
        <position position="257"/>
    </location>
    <ligand>
        <name>NAD(+)</name>
        <dbReference type="ChEBI" id="CHEBI:57540"/>
    </ligand>
</feature>
<feature type="domain" description="D-isomer specific 2-hydroxyacid dehydrogenase NAD-binding" evidence="7">
    <location>
        <begin position="109"/>
        <end position="256"/>
    </location>
</feature>
<comment type="catalytic activity">
    <reaction evidence="5">
        <text>4-phospho-D-erythronate + NAD(+) = (R)-3-hydroxy-2-oxo-4-phosphooxybutanoate + NADH + H(+)</text>
        <dbReference type="Rhea" id="RHEA:18829"/>
        <dbReference type="ChEBI" id="CHEBI:15378"/>
        <dbReference type="ChEBI" id="CHEBI:57540"/>
        <dbReference type="ChEBI" id="CHEBI:57945"/>
        <dbReference type="ChEBI" id="CHEBI:58538"/>
        <dbReference type="ChEBI" id="CHEBI:58766"/>
        <dbReference type="EC" id="1.1.1.290"/>
    </reaction>
</comment>
<dbReference type="PANTHER" id="PTHR42938:SF9">
    <property type="entry name" value="FORMATE DEHYDROGENASE 1"/>
    <property type="match status" value="1"/>
</dbReference>
<dbReference type="Pfam" id="PF02826">
    <property type="entry name" value="2-Hacid_dh_C"/>
    <property type="match status" value="1"/>
</dbReference>
<evidence type="ECO:0000259" key="6">
    <source>
        <dbReference type="Pfam" id="PF00389"/>
    </source>
</evidence>
<evidence type="ECO:0000313" key="9">
    <source>
        <dbReference type="EMBL" id="MEJ5044263.1"/>
    </source>
</evidence>
<dbReference type="InterPro" id="IPR036291">
    <property type="entry name" value="NAD(P)-bd_dom_sf"/>
</dbReference>
<keyword evidence="3 5" id="KW-0520">NAD</keyword>
<evidence type="ECO:0000256" key="2">
    <source>
        <dbReference type="ARBA" id="ARBA00023002"/>
    </source>
</evidence>
<feature type="active site" description="Proton donor" evidence="5">
    <location>
        <position position="254"/>
    </location>
</feature>
<dbReference type="CDD" id="cd12158">
    <property type="entry name" value="ErythrP_dh"/>
    <property type="match status" value="1"/>
</dbReference>
<evidence type="ECO:0000256" key="4">
    <source>
        <dbReference type="ARBA" id="ARBA00023096"/>
    </source>
</evidence>
<keyword evidence="2 5" id="KW-0560">Oxidoreductase</keyword>
<comment type="function">
    <text evidence="5">Catalyzes the oxidation of erythronate-4-phosphate to 3-hydroxy-2-oxo-4-phosphonooxybutanoate.</text>
</comment>
<dbReference type="InterPro" id="IPR029752">
    <property type="entry name" value="D-isomer_DH_CS1"/>
</dbReference>
<dbReference type="SUPFAM" id="SSF52283">
    <property type="entry name" value="Formate/glycerate dehydrogenase catalytic domain-like"/>
    <property type="match status" value="1"/>
</dbReference>
<dbReference type="EMBL" id="JBBGZW010000001">
    <property type="protein sequence ID" value="MEJ5044263.1"/>
    <property type="molecule type" value="Genomic_DNA"/>
</dbReference>
<dbReference type="InterPro" id="IPR020921">
    <property type="entry name" value="Erythronate-4-P_DHase"/>
</dbReference>
<feature type="domain" description="Erythronate-4-phosphate dehydrogenase dimerisation" evidence="8">
    <location>
        <begin position="289"/>
        <end position="369"/>
    </location>
</feature>
<dbReference type="RefSeq" id="WP_180822216.1">
    <property type="nucleotide sequence ID" value="NZ_JACAWY010000001.1"/>
</dbReference>
<dbReference type="Pfam" id="PF11890">
    <property type="entry name" value="DUF3410"/>
    <property type="match status" value="1"/>
</dbReference>
<feature type="binding site" evidence="5">
    <location>
        <position position="258"/>
    </location>
    <ligand>
        <name>substrate</name>
    </ligand>
</feature>
<evidence type="ECO:0000313" key="10">
    <source>
        <dbReference type="Proteomes" id="UP001362100"/>
    </source>
</evidence>
<comment type="pathway">
    <text evidence="5">Cofactor biosynthesis; pyridoxine 5'-phosphate biosynthesis; pyridoxine 5'-phosphate from D-erythrose 4-phosphate: step 2/5.</text>
</comment>
<evidence type="ECO:0000256" key="1">
    <source>
        <dbReference type="ARBA" id="ARBA00022490"/>
    </source>
</evidence>
<comment type="caution">
    <text evidence="5">Lacks conserved residue(s) required for the propagation of feature annotation.</text>
</comment>
<feature type="active site" evidence="5">
    <location>
        <position position="208"/>
    </location>
</feature>
<proteinExistence type="inferred from homology"/>
<evidence type="ECO:0000259" key="7">
    <source>
        <dbReference type="Pfam" id="PF02826"/>
    </source>
</evidence>
<keyword evidence="4 5" id="KW-0664">Pyridoxine biosynthesis</keyword>
<organism evidence="9 10">
    <name type="scientific">Pantoea nemavictus</name>
    <dbReference type="NCBI Taxonomy" id="2726955"/>
    <lineage>
        <taxon>Bacteria</taxon>
        <taxon>Pseudomonadati</taxon>
        <taxon>Pseudomonadota</taxon>
        <taxon>Gammaproteobacteria</taxon>
        <taxon>Enterobacterales</taxon>
        <taxon>Erwiniaceae</taxon>
        <taxon>Pantoea</taxon>
    </lineage>
</organism>
<reference evidence="9 10" key="1">
    <citation type="submission" date="2023-12" db="EMBL/GenBank/DDBJ databases">
        <title>Gut-associated functions are favored during microbiome assembly across C. elegans life.</title>
        <authorList>
            <person name="Zimmermann J."/>
        </authorList>
    </citation>
    <scope>NUCLEOTIDE SEQUENCE [LARGE SCALE GENOMIC DNA]</scope>
    <source>
        <strain evidence="9 10">BIGb0393</strain>
    </source>
</reference>
<dbReference type="Gene3D" id="3.30.1370.170">
    <property type="match status" value="1"/>
</dbReference>
<feature type="binding site" evidence="5">
    <location>
        <position position="232"/>
    </location>
    <ligand>
        <name>NAD(+)</name>
        <dbReference type="ChEBI" id="CHEBI:57540"/>
    </ligand>
</feature>
<dbReference type="NCBIfam" id="NF001309">
    <property type="entry name" value="PRK00257.1"/>
    <property type="match status" value="1"/>
</dbReference>
<feature type="binding site" evidence="5">
    <location>
        <position position="45"/>
    </location>
    <ligand>
        <name>substrate</name>
    </ligand>
</feature>
<evidence type="ECO:0000256" key="3">
    <source>
        <dbReference type="ARBA" id="ARBA00023027"/>
    </source>
</evidence>
<comment type="subcellular location">
    <subcellularLocation>
        <location evidence="5">Cytoplasm</location>
    </subcellularLocation>
</comment>
<feature type="binding site" evidence="5">
    <location>
        <position position="146"/>
    </location>
    <ligand>
        <name>NAD(+)</name>
        <dbReference type="ChEBI" id="CHEBI:57540"/>
    </ligand>
</feature>
<evidence type="ECO:0000259" key="8">
    <source>
        <dbReference type="Pfam" id="PF11890"/>
    </source>
</evidence>
<dbReference type="InterPro" id="IPR029753">
    <property type="entry name" value="D-isomer_DH_CS"/>
</dbReference>
<sequence>MKILVDENMPYARELFSRTGDVLAVPGRPLPEAELQDASGLMVRSVTKVNAALLAGTPVKFVGTATAGTDHIDEASLAAAGITFSAAPGCNAIAVVEYVFSSLLLLAERDGFELRDRTVGIVGVGNVGGRLQKRLAAWGVKTLLCDPPRADRGDEETFHSLDELVAQADILTFHTPLFKDGPYKSWHLADAALLMALKPNTILINACRGPVVDNAALLEVLKMRHDLSVVLDVWEPEPDLSLDLLDKVDIATAHIAGYTLEGKARGTTQVFEAWCDFIGQPQQVALESLLPAPEFGAITLRGKLDQPTLKRLVHLVYDVRRDDAPLRKVAAKPGEFDRLRKQYEERREWSSLQVNCDDAETAAMLNQLGFRASL</sequence>
<keyword evidence="1 5" id="KW-0963">Cytoplasm</keyword>
<name>A0ABU8PNF3_9GAMM</name>
<accession>A0ABU8PNF3</accession>
<dbReference type="InterPro" id="IPR038251">
    <property type="entry name" value="PdxB_dimer_sf"/>
</dbReference>
<dbReference type="PROSITE" id="PS00065">
    <property type="entry name" value="D_2_HYDROXYACID_DH_1"/>
    <property type="match status" value="1"/>
</dbReference>
<comment type="subunit">
    <text evidence="5">Homodimer.</text>
</comment>
<keyword evidence="10" id="KW-1185">Reference proteome</keyword>
<dbReference type="EC" id="1.1.1.290" evidence="5"/>
<feature type="binding site" evidence="5">
    <location>
        <position position="175"/>
    </location>
    <ligand>
        <name>NAD(+)</name>
        <dbReference type="ChEBI" id="CHEBI:57540"/>
    </ligand>
</feature>
<dbReference type="PROSITE" id="PS00671">
    <property type="entry name" value="D_2_HYDROXYACID_DH_3"/>
    <property type="match status" value="1"/>
</dbReference>
<dbReference type="PANTHER" id="PTHR42938">
    <property type="entry name" value="FORMATE DEHYDROGENASE 1"/>
    <property type="match status" value="1"/>
</dbReference>
<protein>
    <recommendedName>
        <fullName evidence="5">Erythronate-4-phosphate dehydrogenase</fullName>
        <ecNumber evidence="5">1.1.1.290</ecNumber>
    </recommendedName>
</protein>
<feature type="domain" description="D-isomer specific 2-hydroxyacid dehydrogenase catalytic" evidence="6">
    <location>
        <begin position="4"/>
        <end position="280"/>
    </location>
</feature>
<comment type="similarity">
    <text evidence="5">Belongs to the D-isomer specific 2-hydroxyacid dehydrogenase family. PdxB subfamily.</text>
</comment>
<comment type="caution">
    <text evidence="9">The sequence shown here is derived from an EMBL/GenBank/DDBJ whole genome shotgun (WGS) entry which is preliminary data.</text>
</comment>
<gene>
    <name evidence="5 9" type="primary">pdxB</name>
    <name evidence="9" type="ORF">WH298_03330</name>
</gene>
<feature type="binding site" evidence="5">
    <location>
        <position position="66"/>
    </location>
    <ligand>
        <name>substrate</name>
    </ligand>
</feature>
<evidence type="ECO:0000256" key="5">
    <source>
        <dbReference type="HAMAP-Rule" id="MF_01825"/>
    </source>
</evidence>